<organism evidence="8 9">
    <name type="scientific">Vicingus serpentipes</name>
    <dbReference type="NCBI Taxonomy" id="1926625"/>
    <lineage>
        <taxon>Bacteria</taxon>
        <taxon>Pseudomonadati</taxon>
        <taxon>Bacteroidota</taxon>
        <taxon>Flavobacteriia</taxon>
        <taxon>Flavobacteriales</taxon>
        <taxon>Vicingaceae</taxon>
        <taxon>Vicingus</taxon>
    </lineage>
</organism>
<dbReference type="InterPro" id="IPR015421">
    <property type="entry name" value="PyrdxlP-dep_Trfase_major"/>
</dbReference>
<dbReference type="GO" id="GO:0008483">
    <property type="term" value="F:transaminase activity"/>
    <property type="evidence" value="ECO:0007669"/>
    <property type="project" value="UniProtKB-KW"/>
</dbReference>
<evidence type="ECO:0000256" key="5">
    <source>
        <dbReference type="ARBA" id="ARBA00022898"/>
    </source>
</evidence>
<evidence type="ECO:0000313" key="8">
    <source>
        <dbReference type="EMBL" id="TXB65748.1"/>
    </source>
</evidence>
<keyword evidence="9" id="KW-1185">Reference proteome</keyword>
<dbReference type="CDD" id="cd00609">
    <property type="entry name" value="AAT_like"/>
    <property type="match status" value="1"/>
</dbReference>
<dbReference type="EMBL" id="VOOS01000002">
    <property type="protein sequence ID" value="TXB65748.1"/>
    <property type="molecule type" value="Genomic_DNA"/>
</dbReference>
<evidence type="ECO:0000256" key="2">
    <source>
        <dbReference type="ARBA" id="ARBA00007441"/>
    </source>
</evidence>
<gene>
    <name evidence="8" type="ORF">FRY74_04065</name>
</gene>
<dbReference type="AlphaFoldDB" id="A0A5C6RTX0"/>
<keyword evidence="5" id="KW-0663">Pyridoxal phosphate</keyword>
<dbReference type="PROSITE" id="PS00105">
    <property type="entry name" value="AA_TRANSFER_CLASS_1"/>
    <property type="match status" value="1"/>
</dbReference>
<dbReference type="OrthoDB" id="9802328at2"/>
<evidence type="ECO:0000256" key="3">
    <source>
        <dbReference type="ARBA" id="ARBA00022576"/>
    </source>
</evidence>
<protein>
    <recommendedName>
        <fullName evidence="6">Aminotransferase</fullName>
        <ecNumber evidence="6">2.6.1.-</ecNumber>
    </recommendedName>
</protein>
<evidence type="ECO:0000256" key="4">
    <source>
        <dbReference type="ARBA" id="ARBA00022679"/>
    </source>
</evidence>
<dbReference type="InterPro" id="IPR004839">
    <property type="entry name" value="Aminotransferase_I/II_large"/>
</dbReference>
<evidence type="ECO:0000256" key="1">
    <source>
        <dbReference type="ARBA" id="ARBA00001933"/>
    </source>
</evidence>
<dbReference type="Gene3D" id="3.40.640.10">
    <property type="entry name" value="Type I PLP-dependent aspartate aminotransferase-like (Major domain)"/>
    <property type="match status" value="1"/>
</dbReference>
<dbReference type="GO" id="GO:0006520">
    <property type="term" value="P:amino acid metabolic process"/>
    <property type="evidence" value="ECO:0007669"/>
    <property type="project" value="InterPro"/>
</dbReference>
<dbReference type="Pfam" id="PF00155">
    <property type="entry name" value="Aminotran_1_2"/>
    <property type="match status" value="1"/>
</dbReference>
<accession>A0A5C6RTX0</accession>
<dbReference type="EC" id="2.6.1.-" evidence="6"/>
<dbReference type="InterPro" id="IPR004838">
    <property type="entry name" value="NHTrfase_class1_PyrdxlP-BS"/>
</dbReference>
<dbReference type="PANTHER" id="PTHR46383">
    <property type="entry name" value="ASPARTATE AMINOTRANSFERASE"/>
    <property type="match status" value="1"/>
</dbReference>
<comment type="similarity">
    <text evidence="2 6">Belongs to the class-I pyridoxal-phosphate-dependent aminotransferase family.</text>
</comment>
<dbReference type="GO" id="GO:0030170">
    <property type="term" value="F:pyridoxal phosphate binding"/>
    <property type="evidence" value="ECO:0007669"/>
    <property type="project" value="InterPro"/>
</dbReference>
<dbReference type="SUPFAM" id="SSF53383">
    <property type="entry name" value="PLP-dependent transferases"/>
    <property type="match status" value="1"/>
</dbReference>
<dbReference type="InterPro" id="IPR050596">
    <property type="entry name" value="AspAT/PAT-like"/>
</dbReference>
<dbReference type="InterPro" id="IPR015424">
    <property type="entry name" value="PyrdxlP-dep_Trfase"/>
</dbReference>
<dbReference type="InterPro" id="IPR015422">
    <property type="entry name" value="PyrdxlP-dep_Trfase_small"/>
</dbReference>
<feature type="domain" description="Aminotransferase class I/classII large" evidence="7">
    <location>
        <begin position="32"/>
        <end position="390"/>
    </location>
</feature>
<dbReference type="Gene3D" id="3.90.1150.10">
    <property type="entry name" value="Aspartate Aminotransferase, domain 1"/>
    <property type="match status" value="1"/>
</dbReference>
<name>A0A5C6RTX0_9FLAO</name>
<keyword evidence="3 6" id="KW-0032">Aminotransferase</keyword>
<sequence>MEQILSNRINSLSESQTLAMARLSRELIAEGKDIISLSIGEPDFDTPTFIKEAAKKAIDENYSHYTPVPGYIELRQAISKKFKRDNNLDYTPEQIVVSTGAKHALTNLALSILNPGDEVLLPSPYWVSYLEMIKIAEATPITITTNIDNDFKVTPEQIEAAITPKTRMIWFSTPCNPSGSVYTKEELKAIADVIVKYPNILIVSDEIYEHINFLSKHESIAQFDFIKDQVITVNGVSKGFAMTGWRIGYIGAPKWIAEGCIKMQGQFTSGTCSIAQKAAQAALEADANVTDEMLKAFKSRRDLVLKEMGEIPGLKLNEPKGAFYVFPDVTNFFGKTDGETMINNSADLSMFILNKGLVALVSGDAFGNPDCIRLSYAASEQTLTEAIRRIKTALATLK</sequence>
<proteinExistence type="inferred from homology"/>
<dbReference type="PANTHER" id="PTHR46383:SF1">
    <property type="entry name" value="ASPARTATE AMINOTRANSFERASE"/>
    <property type="match status" value="1"/>
</dbReference>
<reference evidence="8 9" key="1">
    <citation type="submission" date="2019-08" db="EMBL/GenBank/DDBJ databases">
        <title>Genome of Vicingus serpentipes NCIMB 15042.</title>
        <authorList>
            <person name="Bowman J.P."/>
        </authorList>
    </citation>
    <scope>NUCLEOTIDE SEQUENCE [LARGE SCALE GENOMIC DNA]</scope>
    <source>
        <strain evidence="8 9">NCIMB 15042</strain>
    </source>
</reference>
<evidence type="ECO:0000259" key="7">
    <source>
        <dbReference type="Pfam" id="PF00155"/>
    </source>
</evidence>
<dbReference type="RefSeq" id="WP_147098890.1">
    <property type="nucleotide sequence ID" value="NZ_VOOS01000002.1"/>
</dbReference>
<comment type="cofactor">
    <cofactor evidence="1 6">
        <name>pyridoxal 5'-phosphate</name>
        <dbReference type="ChEBI" id="CHEBI:597326"/>
    </cofactor>
</comment>
<dbReference type="FunFam" id="3.40.640.10:FF:000033">
    <property type="entry name" value="Aspartate aminotransferase"/>
    <property type="match status" value="1"/>
</dbReference>
<evidence type="ECO:0000313" key="9">
    <source>
        <dbReference type="Proteomes" id="UP000321721"/>
    </source>
</evidence>
<keyword evidence="4 6" id="KW-0808">Transferase</keyword>
<evidence type="ECO:0000256" key="6">
    <source>
        <dbReference type="RuleBase" id="RU000481"/>
    </source>
</evidence>
<dbReference type="Proteomes" id="UP000321721">
    <property type="component" value="Unassembled WGS sequence"/>
</dbReference>
<comment type="caution">
    <text evidence="8">The sequence shown here is derived from an EMBL/GenBank/DDBJ whole genome shotgun (WGS) entry which is preliminary data.</text>
</comment>